<evidence type="ECO:0000313" key="1">
    <source>
        <dbReference type="EMBL" id="PJA92045.1"/>
    </source>
</evidence>
<dbReference type="Gene3D" id="3.90.79.10">
    <property type="entry name" value="Nucleoside Triphosphate Pyrophosphohydrolase"/>
    <property type="match status" value="1"/>
</dbReference>
<proteinExistence type="predicted"/>
<comment type="caution">
    <text evidence="1">The sequence shown here is derived from an EMBL/GenBank/DDBJ whole genome shotgun (WGS) entry which is preliminary data.</text>
</comment>
<evidence type="ECO:0008006" key="3">
    <source>
        <dbReference type="Google" id="ProtNLM"/>
    </source>
</evidence>
<sequence>MNKNEKVLVVAKDIIFKKEHWLGLKRDNLDYYLDLIKKNFQFRLRSEIENDSSWQQIIPYILFNFEDRYFLYRYLKKASEDRLKKDYHLGVAGHINPCDLKPDEDILEIGAQREWNEEIEYKGNLLEKKLIGILNDERREVEAVHLGLIYLFKGNSSDISVKEEDILKGKLVKLKDLAKFVENTTNWAQIIYKEYLSKL</sequence>
<reference evidence="2" key="1">
    <citation type="submission" date="2017-09" db="EMBL/GenBank/DDBJ databases">
        <title>Depth-based differentiation of microbial function through sediment-hosted aquifers and enrichment of novel symbionts in the deep terrestrial subsurface.</title>
        <authorList>
            <person name="Probst A.J."/>
            <person name="Ladd B."/>
            <person name="Jarett J.K."/>
            <person name="Geller-Mcgrath D.E."/>
            <person name="Sieber C.M.K."/>
            <person name="Emerson J.B."/>
            <person name="Anantharaman K."/>
            <person name="Thomas B.C."/>
            <person name="Malmstrom R."/>
            <person name="Stieglmeier M."/>
            <person name="Klingl A."/>
            <person name="Woyke T."/>
            <person name="Ryan C.M."/>
            <person name="Banfield J.F."/>
        </authorList>
    </citation>
    <scope>NUCLEOTIDE SEQUENCE [LARGE SCALE GENOMIC DNA]</scope>
</reference>
<gene>
    <name evidence="1" type="ORF">CO134_02175</name>
</gene>
<dbReference type="SUPFAM" id="SSF55811">
    <property type="entry name" value="Nudix"/>
    <property type="match status" value="1"/>
</dbReference>
<dbReference type="AlphaFoldDB" id="A0A2M7Z931"/>
<organism evidence="1 2">
    <name type="scientific">Candidatus Kuenenbacteria bacterium CG_4_9_14_3_um_filter_39_14</name>
    <dbReference type="NCBI Taxonomy" id="1974616"/>
    <lineage>
        <taxon>Bacteria</taxon>
        <taxon>Candidatus Kueneniibacteriota</taxon>
    </lineage>
</organism>
<evidence type="ECO:0000313" key="2">
    <source>
        <dbReference type="Proteomes" id="UP000229569"/>
    </source>
</evidence>
<dbReference type="Proteomes" id="UP000229569">
    <property type="component" value="Unassembled WGS sequence"/>
</dbReference>
<accession>A0A2M7Z931</accession>
<dbReference type="EMBL" id="PFVG01000055">
    <property type="protein sequence ID" value="PJA92045.1"/>
    <property type="molecule type" value="Genomic_DNA"/>
</dbReference>
<name>A0A2M7Z931_9BACT</name>
<dbReference type="InterPro" id="IPR015797">
    <property type="entry name" value="NUDIX_hydrolase-like_dom_sf"/>
</dbReference>
<protein>
    <recommendedName>
        <fullName evidence="3">Nudix hydrolase domain-containing protein</fullName>
    </recommendedName>
</protein>